<keyword evidence="12" id="KW-1185">Reference proteome</keyword>
<dbReference type="PANTHER" id="PTHR43298">
    <property type="entry name" value="MULTIDRUG RESISTANCE PROTEIN NORM-RELATED"/>
    <property type="match status" value="1"/>
</dbReference>
<evidence type="ECO:0000256" key="7">
    <source>
        <dbReference type="ARBA" id="ARBA00023065"/>
    </source>
</evidence>
<evidence type="ECO:0000313" key="12">
    <source>
        <dbReference type="Proteomes" id="UP000176204"/>
    </source>
</evidence>
<feature type="transmembrane region" description="Helical" evidence="10">
    <location>
        <begin position="404"/>
        <end position="422"/>
    </location>
</feature>
<dbReference type="Proteomes" id="UP000176204">
    <property type="component" value="Chromosome I"/>
</dbReference>
<dbReference type="Pfam" id="PF01554">
    <property type="entry name" value="MatE"/>
    <property type="match status" value="2"/>
</dbReference>
<protein>
    <recommendedName>
        <fullName evidence="9">Multidrug-efflux transporter</fullName>
    </recommendedName>
</protein>
<name>A0A1C7PFH8_9BACT</name>
<dbReference type="InterPro" id="IPR002528">
    <property type="entry name" value="MATE_fam"/>
</dbReference>
<comment type="subcellular location">
    <subcellularLocation>
        <location evidence="1">Cell membrane</location>
        <topology evidence="1">Multi-pass membrane protein</topology>
    </subcellularLocation>
</comment>
<dbReference type="KEGG" id="agl:PYTT_0563"/>
<dbReference type="STRING" id="1679444.PYTT_0563"/>
<dbReference type="GO" id="GO:0006811">
    <property type="term" value="P:monoatomic ion transport"/>
    <property type="evidence" value="ECO:0007669"/>
    <property type="project" value="UniProtKB-KW"/>
</dbReference>
<dbReference type="AlphaFoldDB" id="A0A1C7PFH8"/>
<keyword evidence="6 10" id="KW-1133">Transmembrane helix</keyword>
<feature type="transmembrane region" description="Helical" evidence="10">
    <location>
        <begin position="371"/>
        <end position="392"/>
    </location>
</feature>
<keyword evidence="4" id="KW-1003">Cell membrane</keyword>
<accession>A0A1C7PFH8</accession>
<dbReference type="EMBL" id="LT629973">
    <property type="protein sequence ID" value="SEH76537.1"/>
    <property type="molecule type" value="Genomic_DNA"/>
</dbReference>
<evidence type="ECO:0000256" key="3">
    <source>
        <dbReference type="ARBA" id="ARBA00022449"/>
    </source>
</evidence>
<feature type="transmembrane region" description="Helical" evidence="10">
    <location>
        <begin position="190"/>
        <end position="211"/>
    </location>
</feature>
<keyword evidence="5 10" id="KW-0812">Transmembrane</keyword>
<dbReference type="GO" id="GO:0015297">
    <property type="term" value="F:antiporter activity"/>
    <property type="evidence" value="ECO:0007669"/>
    <property type="project" value="UniProtKB-KW"/>
</dbReference>
<feature type="transmembrane region" description="Helical" evidence="10">
    <location>
        <begin position="217"/>
        <end position="238"/>
    </location>
</feature>
<dbReference type="PIRSF" id="PIRSF006603">
    <property type="entry name" value="DinF"/>
    <property type="match status" value="1"/>
</dbReference>
<feature type="transmembrane region" description="Helical" evidence="10">
    <location>
        <begin position="121"/>
        <end position="147"/>
    </location>
</feature>
<keyword evidence="7" id="KW-0406">Ion transport</keyword>
<dbReference type="OrthoDB" id="62420at2"/>
<feature type="transmembrane region" description="Helical" evidence="10">
    <location>
        <begin position="77"/>
        <end position="100"/>
    </location>
</feature>
<reference evidence="12" key="1">
    <citation type="submission" date="2016-09" db="EMBL/GenBank/DDBJ databases">
        <authorList>
            <person name="Koehorst J."/>
        </authorList>
    </citation>
    <scope>NUCLEOTIDE SEQUENCE [LARGE SCALE GENOMIC DNA]</scope>
</reference>
<gene>
    <name evidence="11" type="ORF">PYTT_0563</name>
</gene>
<evidence type="ECO:0000256" key="5">
    <source>
        <dbReference type="ARBA" id="ARBA00022692"/>
    </source>
</evidence>
<organism evidence="11 12">
    <name type="scientific">Akkermansia glycaniphila</name>
    <dbReference type="NCBI Taxonomy" id="1679444"/>
    <lineage>
        <taxon>Bacteria</taxon>
        <taxon>Pseudomonadati</taxon>
        <taxon>Verrucomicrobiota</taxon>
        <taxon>Verrucomicrobiia</taxon>
        <taxon>Verrucomicrobiales</taxon>
        <taxon>Akkermansiaceae</taxon>
        <taxon>Akkermansia</taxon>
    </lineage>
</organism>
<dbReference type="CDD" id="cd13137">
    <property type="entry name" value="MATE_NorM_like"/>
    <property type="match status" value="1"/>
</dbReference>
<dbReference type="InterPro" id="IPR050222">
    <property type="entry name" value="MATE_MdtK"/>
</dbReference>
<feature type="transmembrane region" description="Helical" evidence="10">
    <location>
        <begin position="159"/>
        <end position="178"/>
    </location>
</feature>
<evidence type="ECO:0000256" key="9">
    <source>
        <dbReference type="ARBA" id="ARBA00031636"/>
    </source>
</evidence>
<feature type="transmembrane region" description="Helical" evidence="10">
    <location>
        <begin position="285"/>
        <end position="310"/>
    </location>
</feature>
<keyword evidence="2" id="KW-0813">Transport</keyword>
<evidence type="ECO:0000313" key="11">
    <source>
        <dbReference type="EMBL" id="SEH76537.1"/>
    </source>
</evidence>
<keyword evidence="3" id="KW-0050">Antiport</keyword>
<evidence type="ECO:0000256" key="4">
    <source>
        <dbReference type="ARBA" id="ARBA00022475"/>
    </source>
</evidence>
<evidence type="ECO:0000256" key="8">
    <source>
        <dbReference type="ARBA" id="ARBA00023136"/>
    </source>
</evidence>
<evidence type="ECO:0000256" key="6">
    <source>
        <dbReference type="ARBA" id="ARBA00022989"/>
    </source>
</evidence>
<keyword evidence="8 10" id="KW-0472">Membrane</keyword>
<feature type="transmembrane region" description="Helical" evidence="10">
    <location>
        <begin position="434"/>
        <end position="454"/>
    </location>
</feature>
<dbReference type="GO" id="GO:0005886">
    <property type="term" value="C:plasma membrane"/>
    <property type="evidence" value="ECO:0007669"/>
    <property type="project" value="UniProtKB-SubCell"/>
</dbReference>
<dbReference type="GO" id="GO:0042910">
    <property type="term" value="F:xenobiotic transmembrane transporter activity"/>
    <property type="evidence" value="ECO:0007669"/>
    <property type="project" value="InterPro"/>
</dbReference>
<feature type="transmembrane region" description="Helical" evidence="10">
    <location>
        <begin position="466"/>
        <end position="486"/>
    </location>
</feature>
<dbReference type="PANTHER" id="PTHR43298:SF2">
    <property type="entry name" value="FMN_FAD EXPORTER YEEO-RELATED"/>
    <property type="match status" value="1"/>
</dbReference>
<proteinExistence type="predicted"/>
<evidence type="ECO:0000256" key="1">
    <source>
        <dbReference type="ARBA" id="ARBA00004651"/>
    </source>
</evidence>
<evidence type="ECO:0000256" key="10">
    <source>
        <dbReference type="SAM" id="Phobius"/>
    </source>
</evidence>
<feature type="transmembrane region" description="Helical" evidence="10">
    <location>
        <begin position="330"/>
        <end position="350"/>
    </location>
</feature>
<dbReference type="InterPro" id="IPR048279">
    <property type="entry name" value="MdtK-like"/>
</dbReference>
<sequence length="496" mass="54357">MSTGDGRDGTIRSRMARGRLGGKLAGLTLPQQIMTIALWPFLEQVLSFIASSTALYLSSHMDNPPEVKQQIVAGMGAIGHVLFLGFVMQGAVGMGATAIVSRMTGARQFSEANYSACQAGVLGLMAGICSFLVMFCSTDFLVTSVFTMSPEAQGFAKRFMYIASFSAIFSGIVFAVNAALRGAGDTRFPFIMMLIADGLNIVISLILVNIFHLSIEGLAIGTISGFAISAVALCWILHRRHIQLKSSMNGLTLNEYADSQPNSYVPPLYLDRRSLKPDWGMIRRIIAIGMPQAIEVFGIWLIHLYCLSVISGLGDAVLAAHTIAVRIESMSFLPGFAIGMAASALVGQYLGAGSPKMAMITIRKCTKYSMIFMGTMGAIMCMFPQFFVGMFAKDLPNIIAEGTPVVRTFLILEPFFAAAIVMKMSLRGAGDTRRVMYVSYGVMGFFRIVILFLWHHYLPGTLNLTYIWLLFTVDQIVQAIIFKKFVDDRRWTKLRI</sequence>
<evidence type="ECO:0000256" key="2">
    <source>
        <dbReference type="ARBA" id="ARBA00022448"/>
    </source>
</evidence>
<dbReference type="RefSeq" id="WP_067771848.1">
    <property type="nucleotide sequence ID" value="NZ_LIGX01000001.1"/>
</dbReference>